<dbReference type="RefSeq" id="XP_001311622.1">
    <property type="nucleotide sequence ID" value="XM_001311621.1"/>
</dbReference>
<dbReference type="InterPro" id="IPR002110">
    <property type="entry name" value="Ankyrin_rpt"/>
</dbReference>
<dbReference type="SUPFAM" id="SSF48403">
    <property type="entry name" value="Ankyrin repeat"/>
    <property type="match status" value="1"/>
</dbReference>
<evidence type="ECO:0000256" key="1">
    <source>
        <dbReference type="PROSITE-ProRule" id="PRU00023"/>
    </source>
</evidence>
<feature type="repeat" description="ANK" evidence="1">
    <location>
        <begin position="5"/>
        <end position="37"/>
    </location>
</feature>
<sequence>MNDNTGKSPLILAIINNRVDVARNLLSRGANVNYVDRYGLSPIHYAIKASNYEMLELLVEYGANIN</sequence>
<dbReference type="STRING" id="5722.A2F8R2"/>
<dbReference type="PROSITE" id="PS50297">
    <property type="entry name" value="ANK_REP_REGION"/>
    <property type="match status" value="2"/>
</dbReference>
<reference evidence="2" key="1">
    <citation type="submission" date="2006-10" db="EMBL/GenBank/DDBJ databases">
        <authorList>
            <person name="Amadeo P."/>
            <person name="Zhao Q."/>
            <person name="Wortman J."/>
            <person name="Fraser-Liggett C."/>
            <person name="Carlton J."/>
        </authorList>
    </citation>
    <scope>NUCLEOTIDE SEQUENCE</scope>
    <source>
        <strain evidence="2">G3</strain>
    </source>
</reference>
<dbReference type="SMART" id="SM00248">
    <property type="entry name" value="ANK"/>
    <property type="match status" value="2"/>
</dbReference>
<gene>
    <name evidence="2" type="ORF">TVAG_333560</name>
</gene>
<dbReference type="PANTHER" id="PTHR24127:SF1">
    <property type="entry name" value="ANKYRIN REPEAT AND EF-HAND DOMAIN-CONTAINING PROTEIN 1"/>
    <property type="match status" value="1"/>
</dbReference>
<dbReference type="PROSITE" id="PS50088">
    <property type="entry name" value="ANK_REPEAT"/>
    <property type="match status" value="2"/>
</dbReference>
<reference evidence="2" key="2">
    <citation type="journal article" date="2007" name="Science">
        <title>Draft genome sequence of the sexually transmitted pathogen Trichomonas vaginalis.</title>
        <authorList>
            <person name="Carlton J.M."/>
            <person name="Hirt R.P."/>
            <person name="Silva J.C."/>
            <person name="Delcher A.L."/>
            <person name="Schatz M."/>
            <person name="Zhao Q."/>
            <person name="Wortman J.R."/>
            <person name="Bidwell S.L."/>
            <person name="Alsmark U.C.M."/>
            <person name="Besteiro S."/>
            <person name="Sicheritz-Ponten T."/>
            <person name="Noel C.J."/>
            <person name="Dacks J.B."/>
            <person name="Foster P.G."/>
            <person name="Simillion C."/>
            <person name="Van de Peer Y."/>
            <person name="Miranda-Saavedra D."/>
            <person name="Barton G.J."/>
            <person name="Westrop G.D."/>
            <person name="Mueller S."/>
            <person name="Dessi D."/>
            <person name="Fiori P.L."/>
            <person name="Ren Q."/>
            <person name="Paulsen I."/>
            <person name="Zhang H."/>
            <person name="Bastida-Corcuera F.D."/>
            <person name="Simoes-Barbosa A."/>
            <person name="Brown M.T."/>
            <person name="Hayes R.D."/>
            <person name="Mukherjee M."/>
            <person name="Okumura C.Y."/>
            <person name="Schneider R."/>
            <person name="Smith A.J."/>
            <person name="Vanacova S."/>
            <person name="Villalvazo M."/>
            <person name="Haas B.J."/>
            <person name="Pertea M."/>
            <person name="Feldblyum T.V."/>
            <person name="Utterback T.R."/>
            <person name="Shu C.L."/>
            <person name="Osoegawa K."/>
            <person name="de Jong P.J."/>
            <person name="Hrdy I."/>
            <person name="Horvathova L."/>
            <person name="Zubacova Z."/>
            <person name="Dolezal P."/>
            <person name="Malik S.B."/>
            <person name="Logsdon J.M. Jr."/>
            <person name="Henze K."/>
            <person name="Gupta A."/>
            <person name="Wang C.C."/>
            <person name="Dunne R.L."/>
            <person name="Upcroft J.A."/>
            <person name="Upcroft P."/>
            <person name="White O."/>
            <person name="Salzberg S.L."/>
            <person name="Tang P."/>
            <person name="Chiu C.-H."/>
            <person name="Lee Y.-S."/>
            <person name="Embley T.M."/>
            <person name="Coombs G.H."/>
            <person name="Mottram J.C."/>
            <person name="Tachezy J."/>
            <person name="Fraser-Liggett C.M."/>
            <person name="Johnson P.J."/>
        </authorList>
    </citation>
    <scope>NUCLEOTIDE SEQUENCE [LARGE SCALE GENOMIC DNA]</scope>
    <source>
        <strain evidence="2">G3</strain>
    </source>
</reference>
<dbReference type="eggNOG" id="KOG4177">
    <property type="taxonomic scope" value="Eukaryota"/>
</dbReference>
<dbReference type="EMBL" id="DS113665">
    <property type="protein sequence ID" value="EAX98692.1"/>
    <property type="molecule type" value="Genomic_DNA"/>
</dbReference>
<dbReference type="PANTHER" id="PTHR24127">
    <property type="entry name" value="ANKYRIN REPEAT AND EF-HAND DOMAIN-CONTAINING PROTEIN 1"/>
    <property type="match status" value="1"/>
</dbReference>
<proteinExistence type="predicted"/>
<dbReference type="InterPro" id="IPR036770">
    <property type="entry name" value="Ankyrin_rpt-contain_sf"/>
</dbReference>
<protein>
    <submittedName>
        <fullName evidence="2">Ankyrin repeat protein, putative</fullName>
    </submittedName>
</protein>
<accession>A2F8R2</accession>
<dbReference type="Gene3D" id="1.25.40.20">
    <property type="entry name" value="Ankyrin repeat-containing domain"/>
    <property type="match status" value="1"/>
</dbReference>
<evidence type="ECO:0000313" key="2">
    <source>
        <dbReference type="EMBL" id="EAX98692.1"/>
    </source>
</evidence>
<dbReference type="PRINTS" id="PR01415">
    <property type="entry name" value="ANKYRIN"/>
</dbReference>
<dbReference type="InterPro" id="IPR052801">
    <property type="entry name" value="Ankyrin-EF-hand"/>
</dbReference>
<organism evidence="2 3">
    <name type="scientific">Trichomonas vaginalis (strain ATCC PRA-98 / G3)</name>
    <dbReference type="NCBI Taxonomy" id="412133"/>
    <lineage>
        <taxon>Eukaryota</taxon>
        <taxon>Metamonada</taxon>
        <taxon>Parabasalia</taxon>
        <taxon>Trichomonadida</taxon>
        <taxon>Trichomonadidae</taxon>
        <taxon>Trichomonas</taxon>
    </lineage>
</organism>
<dbReference type="AlphaFoldDB" id="A2F8R2"/>
<keyword evidence="3" id="KW-1185">Reference proteome</keyword>
<dbReference type="SMR" id="A2F8R2"/>
<dbReference type="InParanoid" id="A2F8R2"/>
<dbReference type="KEGG" id="tva:4756490"/>
<dbReference type="VEuPathDB" id="TrichDB:TVAG_333560"/>
<dbReference type="VEuPathDB" id="TrichDB:TVAGG3_1032800"/>
<dbReference type="OrthoDB" id="539213at2759"/>
<dbReference type="Pfam" id="PF12796">
    <property type="entry name" value="Ank_2"/>
    <property type="match status" value="1"/>
</dbReference>
<dbReference type="Proteomes" id="UP000001542">
    <property type="component" value="Unassembled WGS sequence"/>
</dbReference>
<evidence type="ECO:0000313" key="3">
    <source>
        <dbReference type="Proteomes" id="UP000001542"/>
    </source>
</evidence>
<name>A2F8R2_TRIV3</name>
<keyword evidence="1" id="KW-0040">ANK repeat</keyword>
<feature type="repeat" description="ANK" evidence="1">
    <location>
        <begin position="38"/>
        <end position="66"/>
    </location>
</feature>